<protein>
    <recommendedName>
        <fullName evidence="3">SWIM-type domain-containing protein</fullName>
    </recommendedName>
</protein>
<feature type="region of interest" description="Disordered" evidence="2">
    <location>
        <begin position="628"/>
        <end position="652"/>
    </location>
</feature>
<gene>
    <name evidence="4" type="ORF">DFQ27_006619</name>
</gene>
<reference evidence="4" key="1">
    <citation type="journal article" date="2020" name="Fungal Divers.">
        <title>Resolving the Mortierellaceae phylogeny through synthesis of multi-gene phylogenetics and phylogenomics.</title>
        <authorList>
            <person name="Vandepol N."/>
            <person name="Liber J."/>
            <person name="Desiro A."/>
            <person name="Na H."/>
            <person name="Kennedy M."/>
            <person name="Barry K."/>
            <person name="Grigoriev I.V."/>
            <person name="Miller A.N."/>
            <person name="O'Donnell K."/>
            <person name="Stajich J.E."/>
            <person name="Bonito G."/>
        </authorList>
    </citation>
    <scope>NUCLEOTIDE SEQUENCE</scope>
    <source>
        <strain evidence="4">BC1065</strain>
    </source>
</reference>
<organism evidence="4 5">
    <name type="scientific">Actinomortierella ambigua</name>
    <dbReference type="NCBI Taxonomy" id="1343610"/>
    <lineage>
        <taxon>Eukaryota</taxon>
        <taxon>Fungi</taxon>
        <taxon>Fungi incertae sedis</taxon>
        <taxon>Mucoromycota</taxon>
        <taxon>Mortierellomycotina</taxon>
        <taxon>Mortierellomycetes</taxon>
        <taxon>Mortierellales</taxon>
        <taxon>Mortierellaceae</taxon>
        <taxon>Actinomortierella</taxon>
    </lineage>
</organism>
<keyword evidence="1" id="KW-0862">Zinc</keyword>
<keyword evidence="1" id="KW-0479">Metal-binding</keyword>
<accession>A0A9P6PV95</accession>
<dbReference type="InterPro" id="IPR007527">
    <property type="entry name" value="Znf_SWIM"/>
</dbReference>
<name>A0A9P6PV95_9FUNG</name>
<evidence type="ECO:0000256" key="1">
    <source>
        <dbReference type="PROSITE-ProRule" id="PRU00325"/>
    </source>
</evidence>
<evidence type="ECO:0000313" key="4">
    <source>
        <dbReference type="EMBL" id="KAG0254801.1"/>
    </source>
</evidence>
<keyword evidence="5" id="KW-1185">Reference proteome</keyword>
<dbReference type="AlphaFoldDB" id="A0A9P6PV95"/>
<evidence type="ECO:0000313" key="5">
    <source>
        <dbReference type="Proteomes" id="UP000807716"/>
    </source>
</evidence>
<comment type="caution">
    <text evidence="4">The sequence shown here is derived from an EMBL/GenBank/DDBJ whole genome shotgun (WGS) entry which is preliminary data.</text>
</comment>
<proteinExistence type="predicted"/>
<dbReference type="Proteomes" id="UP000807716">
    <property type="component" value="Unassembled WGS sequence"/>
</dbReference>
<feature type="domain" description="SWIM-type" evidence="3">
    <location>
        <begin position="578"/>
        <end position="618"/>
    </location>
</feature>
<dbReference type="GO" id="GO:0008270">
    <property type="term" value="F:zinc ion binding"/>
    <property type="evidence" value="ECO:0007669"/>
    <property type="project" value="UniProtKB-KW"/>
</dbReference>
<dbReference type="OrthoDB" id="3247294at2759"/>
<dbReference type="EMBL" id="JAAAJB010000496">
    <property type="protein sequence ID" value="KAG0254801.1"/>
    <property type="molecule type" value="Genomic_DNA"/>
</dbReference>
<sequence length="695" mass="79827">NDIFLEAFADDNVCDGYSGDETDGEESVGSEVSWEEEKVELQELHGEDIARVDLLAEDEKTGCEAVMAKGGQRDEAEADATGEAAQELGIISTSDFGAENIKRIFNHQLLKGKLTAVAEGGRTLQQDDASHEEDRFVLHFALKHAHLPNWMSRYGDLLGVGYICHRKRHYQGLSKDIFSVEYKCHCHGKLEKSKNAVPGGKSKKPRKSKVSKRCGCRSRVYAQYLYRKSEGDKPPDYFVDGYYIVSLRYAHGHPLDEIESTGKTGLSEHMRGLFEAKLNDGLADRSGIRQLVIDYGAFTKCLSSNNNGLLSARRDDIVTTRDVNNIRYTMHCHQIRKHKSDHESAMLWMQDFEQRGYFTHFRKHEYYGWSSPWQLNVLAQWSNTWRFHGTHRVRAELSDILYCQDQATAMELVSAFRIKWEPKAPLLIQHLDHQYFDPLPPPKDKNSALDPYKKMKEWMFCFRPGVSFSRIHANSDVEPWNTLSKTRFFMGYHERRVDHVMFILDQQATSRFQLKSHRYKSSADSSPGRQVLDCAVKQAMAHFNKMREADDAYVPFEQHPDFADQLKVFSFTSSSQRYTVSVEWDGPNVKYVRSCSCERQRQTNECCKHIGMLLYLFDGSSFVGNPRHGVSSERLDEQSVEQPDVASEGPLDLETDEDITELKKAIAFHCDRLLEKKNYDDLSPEFVRGLKRIIL</sequence>
<dbReference type="PROSITE" id="PS50966">
    <property type="entry name" value="ZF_SWIM"/>
    <property type="match status" value="1"/>
</dbReference>
<evidence type="ECO:0000256" key="2">
    <source>
        <dbReference type="SAM" id="MobiDB-lite"/>
    </source>
</evidence>
<feature type="non-terminal residue" evidence="4">
    <location>
        <position position="695"/>
    </location>
</feature>
<evidence type="ECO:0000259" key="3">
    <source>
        <dbReference type="PROSITE" id="PS50966"/>
    </source>
</evidence>
<keyword evidence="1" id="KW-0863">Zinc-finger</keyword>